<feature type="domain" description="PA14" evidence="10">
    <location>
        <begin position="74"/>
        <end position="232"/>
    </location>
</feature>
<evidence type="ECO:0000313" key="12">
    <source>
        <dbReference type="Proteomes" id="UP001159428"/>
    </source>
</evidence>
<evidence type="ECO:0000256" key="1">
    <source>
        <dbReference type="ARBA" id="ARBA00004447"/>
    </source>
</evidence>
<evidence type="ECO:0000256" key="2">
    <source>
        <dbReference type="ARBA" id="ARBA00009239"/>
    </source>
</evidence>
<dbReference type="SUPFAM" id="SSF56988">
    <property type="entry name" value="Anthrax protective antigen"/>
    <property type="match status" value="1"/>
</dbReference>
<comment type="caution">
    <text evidence="11">The sequence shown here is derived from an EMBL/GenBank/DDBJ whole genome shotgun (WGS) entry which is preliminary data.</text>
</comment>
<dbReference type="Pfam" id="PF05679">
    <property type="entry name" value="CHGN"/>
    <property type="match status" value="1"/>
</dbReference>
<reference evidence="11 12" key="1">
    <citation type="submission" date="2022-05" db="EMBL/GenBank/DDBJ databases">
        <authorList>
            <consortium name="Genoscope - CEA"/>
            <person name="William W."/>
        </authorList>
    </citation>
    <scope>NUCLEOTIDE SEQUENCE [LARGE SCALE GENOMIC DNA]</scope>
</reference>
<comment type="subcellular location">
    <subcellularLocation>
        <location evidence="1 9">Golgi apparatus</location>
        <location evidence="1 9">Golgi stack membrane</location>
        <topology evidence="1 9">Single-pass type II membrane protein</topology>
    </subcellularLocation>
</comment>
<evidence type="ECO:0000256" key="8">
    <source>
        <dbReference type="ARBA" id="ARBA00023136"/>
    </source>
</evidence>
<accession>A0AAU9WPE1</accession>
<dbReference type="AlphaFoldDB" id="A0AAU9WPE1"/>
<name>A0AAU9WPE1_9CNID</name>
<gene>
    <name evidence="11" type="ORF">PMEA_00008916</name>
</gene>
<dbReference type="InterPro" id="IPR029044">
    <property type="entry name" value="Nucleotide-diphossugar_trans"/>
</dbReference>
<evidence type="ECO:0000313" key="11">
    <source>
        <dbReference type="EMBL" id="CAH3120835.1"/>
    </source>
</evidence>
<protein>
    <recommendedName>
        <fullName evidence="9">Hexosyltransferase</fullName>
        <ecNumber evidence="9">2.4.1.-</ecNumber>
    </recommendedName>
</protein>
<dbReference type="GO" id="GO:0008376">
    <property type="term" value="F:acetylgalactosaminyltransferase activity"/>
    <property type="evidence" value="ECO:0007669"/>
    <property type="project" value="InterPro"/>
</dbReference>
<dbReference type="EC" id="2.4.1.-" evidence="9"/>
<dbReference type="EMBL" id="CALNXJ010000018">
    <property type="protein sequence ID" value="CAH3120835.1"/>
    <property type="molecule type" value="Genomic_DNA"/>
</dbReference>
<dbReference type="InterPro" id="IPR051227">
    <property type="entry name" value="CS_glycosyltransferase"/>
</dbReference>
<dbReference type="InterPro" id="IPR037524">
    <property type="entry name" value="PA14/GLEYA"/>
</dbReference>
<sequence>MKPLCKFFMFLFRRKRLTKSITLALAAFVICGTFLVTIRHRISVEFNVSFDNESYKLNSNYRKRFAVANQAAKIELLGANTHIWNDFCQSSIQLLCYHPLFPKAPDVKTVVNSLDISRYESDYAQRIFGFLHPPKTGYYKFALASDDLSELWLSSNEYPENAVLICSLSEWTTRNNFQLSPTQVSIEIKLLMGHKYFIEILHLQMGGDDFVRVAWSLPGMKRDEFETIPADSLSLFIDNSVTENNYNSVPESPACKSRHSHFQSLETNTKSRPVYLFHDEVANVLPHCPYEPSYLTMKEAPRGPKRGYDFLNGYFIPIKSYPAVEYKSVVEYYPELANHSLDMMIAKKAAKKYVDALHEHHPGKFKVVKLVNVERKVDPKLGSRFFLEFLINVTGKNELVMLSESVFWPKGSDNLCYPKGFQWNRNAKIALIITLKNQGRWMMHFLNNLEEIYSASKDNKVSLVIYDYKSSDMNLEQELAKRKLPPTKVIVHEAKHYSRTKSFNRAVEQVQDPKTIVFTLDLHLDLPSTIFDDIRKHCFEGRSVYTPVIIRLGCGKTPETPEGKWEPLGFGLVGVYKSDWDKVGGLNEKAFDEKWGGEDWDFMERIVYSGMEYDRLRHPNIFHYFHSKKGMWDDE</sequence>
<evidence type="ECO:0000256" key="7">
    <source>
        <dbReference type="ARBA" id="ARBA00023034"/>
    </source>
</evidence>
<evidence type="ECO:0000256" key="6">
    <source>
        <dbReference type="ARBA" id="ARBA00022989"/>
    </source>
</evidence>
<dbReference type="Pfam" id="PF07691">
    <property type="entry name" value="PA14"/>
    <property type="match status" value="1"/>
</dbReference>
<dbReference type="InterPro" id="IPR011658">
    <property type="entry name" value="PA14_dom"/>
</dbReference>
<keyword evidence="4" id="KW-0812">Transmembrane</keyword>
<evidence type="ECO:0000256" key="4">
    <source>
        <dbReference type="ARBA" id="ARBA00022692"/>
    </source>
</evidence>
<dbReference type="PROSITE" id="PS51820">
    <property type="entry name" value="PA14"/>
    <property type="match status" value="1"/>
</dbReference>
<dbReference type="InterPro" id="IPR008428">
    <property type="entry name" value="Chond_GalNAc"/>
</dbReference>
<keyword evidence="6" id="KW-1133">Transmembrane helix</keyword>
<dbReference type="SUPFAM" id="SSF53448">
    <property type="entry name" value="Nucleotide-diphospho-sugar transferases"/>
    <property type="match status" value="1"/>
</dbReference>
<keyword evidence="12" id="KW-1185">Reference proteome</keyword>
<keyword evidence="7 9" id="KW-0333">Golgi apparatus</keyword>
<dbReference type="PANTHER" id="PTHR12369">
    <property type="entry name" value="CHONDROITIN SYNTHASE"/>
    <property type="match status" value="1"/>
</dbReference>
<dbReference type="Gene3D" id="3.90.550.10">
    <property type="entry name" value="Spore Coat Polysaccharide Biosynthesis Protein SpsA, Chain A"/>
    <property type="match status" value="1"/>
</dbReference>
<evidence type="ECO:0000256" key="9">
    <source>
        <dbReference type="RuleBase" id="RU364016"/>
    </source>
</evidence>
<proteinExistence type="inferred from homology"/>
<organism evidence="11 12">
    <name type="scientific">Pocillopora meandrina</name>
    <dbReference type="NCBI Taxonomy" id="46732"/>
    <lineage>
        <taxon>Eukaryota</taxon>
        <taxon>Metazoa</taxon>
        <taxon>Cnidaria</taxon>
        <taxon>Anthozoa</taxon>
        <taxon>Hexacorallia</taxon>
        <taxon>Scleractinia</taxon>
        <taxon>Astrocoeniina</taxon>
        <taxon>Pocilloporidae</taxon>
        <taxon>Pocillopora</taxon>
    </lineage>
</organism>
<keyword evidence="8" id="KW-0472">Membrane</keyword>
<evidence type="ECO:0000256" key="5">
    <source>
        <dbReference type="ARBA" id="ARBA00022968"/>
    </source>
</evidence>
<dbReference type="Proteomes" id="UP001159428">
    <property type="component" value="Unassembled WGS sequence"/>
</dbReference>
<dbReference type="Gene3D" id="2.60.120.1560">
    <property type="match status" value="1"/>
</dbReference>
<keyword evidence="3 9" id="KW-0808">Transferase</keyword>
<dbReference type="GO" id="GO:0032580">
    <property type="term" value="C:Golgi cisterna membrane"/>
    <property type="evidence" value="ECO:0007669"/>
    <property type="project" value="UniProtKB-SubCell"/>
</dbReference>
<dbReference type="PANTHER" id="PTHR12369:SF5">
    <property type="entry name" value="HEXOSYLTRANSFERASE"/>
    <property type="match status" value="1"/>
</dbReference>
<comment type="similarity">
    <text evidence="2 9">Belongs to the chondroitin N-acetylgalactosaminyltransferase family.</text>
</comment>
<keyword evidence="5 9" id="KW-0735">Signal-anchor</keyword>
<evidence type="ECO:0000259" key="10">
    <source>
        <dbReference type="PROSITE" id="PS51820"/>
    </source>
</evidence>
<evidence type="ECO:0000256" key="3">
    <source>
        <dbReference type="ARBA" id="ARBA00022679"/>
    </source>
</evidence>